<dbReference type="InterPro" id="IPR028994">
    <property type="entry name" value="Integrin_alpha_N"/>
</dbReference>
<dbReference type="InterPro" id="IPR022044">
    <property type="entry name" value="TcdB_toxin_mid/C"/>
</dbReference>
<feature type="compositionally biased region" description="Polar residues" evidence="2">
    <location>
        <begin position="874"/>
        <end position="883"/>
    </location>
</feature>
<feature type="region of interest" description="Disordered" evidence="2">
    <location>
        <begin position="865"/>
        <end position="889"/>
    </location>
</feature>
<name>A0AA37H0D5_9PEZI</name>
<evidence type="ECO:0000256" key="1">
    <source>
        <dbReference type="ARBA" id="ARBA00022729"/>
    </source>
</evidence>
<evidence type="ECO:0000259" key="4">
    <source>
        <dbReference type="Pfam" id="PF12256"/>
    </source>
</evidence>
<sequence>MNPRTQKMDSQSLPSYRFQYKKPTDVSKATVEQMNTENLPALPTPEDSDWQWVDLFGERSPGILEQGQGNCWVYRRGSPTQDHETGSPSFDSTVVIQSQPSRTLGKSAYFEDVNQDGKLELVCLDDSSRLLGFYHQNDSEWVGNTDFSSIPSQGTTVESFKQTDLTGNGLADLVAVDASACEIVWYENLGEAGFGPLRRTASTADVPPLTSTDQNIWTTLADMTGDGRADIVQVSPGKIMYWQNLSHGRFSLPVSIHGSPDLEAETFSGEKFRLADINGSGTNDLIYLAPGGGLHIYLNQAGNGLSTSQILHEFPGVDQLSSVSTLELLGKGTSCLCWTGKVPGSASSQTLFYVDLAPGPKPNCLASYQNGSGSRVEVSYKSSNWFYLRDQKVNVPWATKIGFPVQCVRQVTISDDVVKRVRTRTLTYHDGYYDAADKEFRGFGMVEVLESDTFNVGTPAQFSQPGTLTKTWYHTGAMAPLDRTLPRARSAALFESYASVNQTDMDSTHEFCRSLKGVELRREILGDDDSPVAANPFIVTDTAHQVFQLSPRTDDLHPATYRCVIREVLSAQSDRQPASIPIYSHQLILETNSYNETLKSMTISYGRASASPNMSDAEAADALLTYAEHVLSEPINDESGVVFGNLCLAFRATTGSNTCETLQDLPEIPYTGQLLLSSTLPASRIKTEETKTYYRDEGLAQEEPLPLGQCQPYSVIHSIHELVGSNEWLEAVVTKGTLPRGSSFETMMKNYGYIKTHSNEDAGSWWRPSEQTFFSPDQSQELICARKSFYTPTVSQDPFLNRTTVQMDDYNILLRSSTDAMENTVKVCMDYRCMSLSCVVDANGNRVFYAHDALSRLVASARSGKRDEDVGDNLGNTVTTPSESQKEAFFASPTQETALRLIGGATNYRMYRGVPARATSDTSTTCHQLGFIDITRRVHDVDGATAADLSIDITYLDGNLIEVQTASLTDTASSKLMWNMGQWSLKNSRGSPVRIFQPSLSNSHGFIPPRPTSTWGSTPFSMIPYLE</sequence>
<dbReference type="AlphaFoldDB" id="A0AA37H0D5"/>
<gene>
    <name evidence="5" type="ORF">ColLi_13235</name>
</gene>
<evidence type="ECO:0000313" key="5">
    <source>
        <dbReference type="EMBL" id="GJC90397.1"/>
    </source>
</evidence>
<dbReference type="Pfam" id="PF12255">
    <property type="entry name" value="TcdB_toxin_midC"/>
    <property type="match status" value="1"/>
</dbReference>
<dbReference type="SUPFAM" id="SSF69318">
    <property type="entry name" value="Integrin alpha N-terminal domain"/>
    <property type="match status" value="1"/>
</dbReference>
<proteinExistence type="predicted"/>
<evidence type="ECO:0000256" key="2">
    <source>
        <dbReference type="SAM" id="MobiDB-lite"/>
    </source>
</evidence>
<dbReference type="InterPro" id="IPR022045">
    <property type="entry name" value="TcdB_toxin_mid/N"/>
</dbReference>
<keyword evidence="6" id="KW-1185">Reference proteome</keyword>
<keyword evidence="1" id="KW-0732">Signal</keyword>
<dbReference type="PANTHER" id="PTHR45460:SF2">
    <property type="entry name" value="ALPHA 1,3 GLUCANASE, GH71 FAMILY (EUROFUNG)"/>
    <property type="match status" value="1"/>
</dbReference>
<evidence type="ECO:0008006" key="7">
    <source>
        <dbReference type="Google" id="ProtNLM"/>
    </source>
</evidence>
<reference evidence="5 6" key="1">
    <citation type="submission" date="2021-07" db="EMBL/GenBank/DDBJ databases">
        <title>Genome data of Colletotrichum spaethianum.</title>
        <authorList>
            <person name="Utami Y.D."/>
            <person name="Hiruma K."/>
        </authorList>
    </citation>
    <scope>NUCLEOTIDE SEQUENCE [LARGE SCALE GENOMIC DNA]</scope>
    <source>
        <strain evidence="5 6">MAFF 242679</strain>
    </source>
</reference>
<comment type="caution">
    <text evidence="5">The sequence shown here is derived from an EMBL/GenBank/DDBJ whole genome shotgun (WGS) entry which is preliminary data.</text>
</comment>
<evidence type="ECO:0000259" key="3">
    <source>
        <dbReference type="Pfam" id="PF12255"/>
    </source>
</evidence>
<dbReference type="Pfam" id="PF13517">
    <property type="entry name" value="FG-GAP_3"/>
    <property type="match status" value="1"/>
</dbReference>
<accession>A0AA37H0D5</accession>
<protein>
    <recommendedName>
        <fullName evidence="7">Insecticide toxin TcdB middle/N-terminal domain-containing protein</fullName>
    </recommendedName>
</protein>
<dbReference type="InterPro" id="IPR013517">
    <property type="entry name" value="FG-GAP"/>
</dbReference>
<dbReference type="PANTHER" id="PTHR45460">
    <property type="entry name" value="SIMILAR TO CYSTEINE PROTEINASE"/>
    <property type="match status" value="1"/>
</dbReference>
<evidence type="ECO:0000313" key="6">
    <source>
        <dbReference type="Proteomes" id="UP001055172"/>
    </source>
</evidence>
<dbReference type="Pfam" id="PF12256">
    <property type="entry name" value="TcdB_toxin_midN"/>
    <property type="match status" value="1"/>
</dbReference>
<dbReference type="EMBL" id="BPPX01000053">
    <property type="protein sequence ID" value="GJC90397.1"/>
    <property type="molecule type" value="Genomic_DNA"/>
</dbReference>
<organism evidence="5 6">
    <name type="scientific">Colletotrichum liriopes</name>
    <dbReference type="NCBI Taxonomy" id="708192"/>
    <lineage>
        <taxon>Eukaryota</taxon>
        <taxon>Fungi</taxon>
        <taxon>Dikarya</taxon>
        <taxon>Ascomycota</taxon>
        <taxon>Pezizomycotina</taxon>
        <taxon>Sordariomycetes</taxon>
        <taxon>Hypocreomycetidae</taxon>
        <taxon>Glomerellales</taxon>
        <taxon>Glomerellaceae</taxon>
        <taxon>Colletotrichum</taxon>
        <taxon>Colletotrichum spaethianum species complex</taxon>
    </lineage>
</organism>
<dbReference type="Proteomes" id="UP001055172">
    <property type="component" value="Unassembled WGS sequence"/>
</dbReference>
<feature type="domain" description="Insecticide toxin TcdB middle/C-terminal" evidence="3">
    <location>
        <begin position="511"/>
        <end position="613"/>
    </location>
</feature>
<feature type="domain" description="Insecticide toxin TcdB middle/N-terminal" evidence="4">
    <location>
        <begin position="318"/>
        <end position="476"/>
    </location>
</feature>